<organism evidence="2 3">
    <name type="scientific">Vitis vinifera</name>
    <name type="common">Grape</name>
    <dbReference type="NCBI Taxonomy" id="29760"/>
    <lineage>
        <taxon>Eukaryota</taxon>
        <taxon>Viridiplantae</taxon>
        <taxon>Streptophyta</taxon>
        <taxon>Embryophyta</taxon>
        <taxon>Tracheophyta</taxon>
        <taxon>Spermatophyta</taxon>
        <taxon>Magnoliopsida</taxon>
        <taxon>eudicotyledons</taxon>
        <taxon>Gunneridae</taxon>
        <taxon>Pentapetalae</taxon>
        <taxon>rosids</taxon>
        <taxon>Vitales</taxon>
        <taxon>Vitaceae</taxon>
        <taxon>Viteae</taxon>
        <taxon>Vitis</taxon>
    </lineage>
</organism>
<accession>A0A438K4P5</accession>
<reference evidence="2 3" key="1">
    <citation type="journal article" date="2018" name="PLoS Genet.">
        <title>Population sequencing reveals clonal diversity and ancestral inbreeding in the grapevine cultivar Chardonnay.</title>
        <authorList>
            <person name="Roach M.J."/>
            <person name="Johnson D.L."/>
            <person name="Bohlmann J."/>
            <person name="van Vuuren H.J."/>
            <person name="Jones S.J."/>
            <person name="Pretorius I.S."/>
            <person name="Schmidt S.A."/>
            <person name="Borneman A.R."/>
        </authorList>
    </citation>
    <scope>NUCLEOTIDE SEQUENCE [LARGE SCALE GENOMIC DNA]</scope>
    <source>
        <strain evidence="3">cv. Chardonnay</strain>
        <tissue evidence="2">Leaf</tissue>
    </source>
</reference>
<sequence length="215" mass="23593">MLNAIIGSISHTIIPFIAQTKITRESWPILATTYAKPSRGCIKQAKSHLKLITKGFDSVTSFLQSIKAKVDEFALFGAPLDAEDLTNKILDGLGEEYRDLTLVVQARDMPITFEELHEKLLNFEASAITPKPDPLQFPTTTNPTSRNPTPWPSPAPQAPTIIHGAPPTATKTGILLHKPATSPHLKVIAYLNHTWVIAKSVGYKDIQQNSVPHFG</sequence>
<name>A0A438K4P5_VITVI</name>
<gene>
    <name evidence="2" type="primary">RE1_810</name>
    <name evidence="2" type="ORF">CK203_014519</name>
</gene>
<evidence type="ECO:0000313" key="2">
    <source>
        <dbReference type="EMBL" id="RVX16157.1"/>
    </source>
</evidence>
<dbReference type="PANTHER" id="PTHR47481">
    <property type="match status" value="1"/>
</dbReference>
<comment type="caution">
    <text evidence="2">The sequence shown here is derived from an EMBL/GenBank/DDBJ whole genome shotgun (WGS) entry which is preliminary data.</text>
</comment>
<dbReference type="Pfam" id="PF14223">
    <property type="entry name" value="Retrotran_gag_2"/>
    <property type="match status" value="1"/>
</dbReference>
<evidence type="ECO:0000256" key="1">
    <source>
        <dbReference type="SAM" id="MobiDB-lite"/>
    </source>
</evidence>
<dbReference type="AlphaFoldDB" id="A0A438K4P5"/>
<proteinExistence type="predicted"/>
<dbReference type="EMBL" id="QGNW01000016">
    <property type="protein sequence ID" value="RVX16157.1"/>
    <property type="molecule type" value="Genomic_DNA"/>
</dbReference>
<feature type="region of interest" description="Disordered" evidence="1">
    <location>
        <begin position="132"/>
        <end position="155"/>
    </location>
</feature>
<feature type="compositionally biased region" description="Low complexity" evidence="1">
    <location>
        <begin position="138"/>
        <end position="148"/>
    </location>
</feature>
<evidence type="ECO:0000313" key="3">
    <source>
        <dbReference type="Proteomes" id="UP000288805"/>
    </source>
</evidence>
<protein>
    <submittedName>
        <fullName evidence="2">Retrovirus-related Pol polyprotein from transposon RE1</fullName>
    </submittedName>
</protein>
<dbReference type="PANTHER" id="PTHR47481:SF22">
    <property type="entry name" value="RETROTRANSPOSON GAG DOMAIN-CONTAINING PROTEIN"/>
    <property type="match status" value="1"/>
</dbReference>
<dbReference type="Proteomes" id="UP000288805">
    <property type="component" value="Unassembled WGS sequence"/>
</dbReference>